<feature type="region of interest" description="Disordered" evidence="1">
    <location>
        <begin position="1011"/>
        <end position="1044"/>
    </location>
</feature>
<feature type="compositionally biased region" description="Polar residues" evidence="1">
    <location>
        <begin position="652"/>
        <end position="661"/>
    </location>
</feature>
<feature type="region of interest" description="Disordered" evidence="1">
    <location>
        <begin position="704"/>
        <end position="753"/>
    </location>
</feature>
<sequence length="1265" mass="135857">MATVQLSPNTPSAQSKKGVFASGNYARRASSSSGSLNSSSTTPQGIGYSPGTPTYNTTPTSPAGSGIPAFRTLRSLLPFGPNKNATSSPSLSSPSTSRSPFANFGSVRRSMTRERKSSLSNDAMTPVISIERSNGSLADETTIRRSASLSLIEKPLPREPKFDNISGSYQEDGILSNGDGTLRSAFTLRTPSPGPPLTAELSTIMEADSSGVSKNLPDGITVKSTSSSPHRTTSQNFLHPHRHQGSSTTKTAQKHSPRSDSLDFDISAFNLSTTEVENQVRDALRKSASSSKSGEEWLKADKAVVIIDADEHPEAVDKTLNPDTVDADLLALLSPNSGTRNSSSKSLNRTPDHRQRPSVSPTTPTFPPSPVSRFSRAQQASSLLPRLRSSPSASPTSPRFSISTPSPTTPSMSNATTTPKATQDKVDTAPVKAAIDFSPPSPSPSLASAPTSTPAAPRRTLPSPRSPSMFSQPSLRATNLFGGRNRSNDDTTPQSKETPTTSRLATRTLRQVMLGSGGSNRSKNSPSSNSDSSQQVVTPLSRGSLDSGRPPAGPSLGREIGLGRPSLDMRRTSFDSRIRLQISRGSASPERSERPMTEAEFSPSREVEDTPFDSTVARQSVDANYLPGSVLRLREREREREREWERDRTPSLRVTDSSGDSVSPIPRVPHAPPRSRKRSMSVQEHVVEGRYVNTMAVSENGAYGARISRPGSSASAHGGQRTFGDDEGSGSRHEIRYESPVGGSGGAAGPKMEWLGPRTAKAFKAAGLLDFDRDRSKEKEKSGGDGFNRMRDRTRSNSVIVAPSPSPLGASGTSSSGARFNSARSASEYNYNPGHTRAHSRMAYSEVGGATSGRRGSDSFGGSSYGGGSPYNHQGLMESPTFTVSSSSRDRDRDTPRSGSTAPTSLAESFGYLGRDRDRLEREREREREEVRDLKEKHGNEMGALLNALSDAQRTTRLLREENSQLRDRLEDVSVLVQQNNDLRHAFDSVERECSGLRRELAALRAVKAPGLTPSWSGSSGTSSGFRTPLLKPGNSSPLVMDSTPSFIRHSDEQEQEHEQEEAYNNTIIIHNSINDQREYASPEFDPDAGDPSGDFLPPTSTPSIKRKRSDTSSIFPIPPSNMAMLLHDDTNYNMDGNRSIADQSQYPFALHANHQTSKTVAAPRAIPHSRSGGGGGTHSLSQSHSPPYAHRDFAGPGHINNKSITSTTSISPTIANFSMVTGSPGSLYLRPEHEILLGDMESLDLGVLSGPESEPGRTSGDDGW</sequence>
<feature type="region of interest" description="Disordered" evidence="1">
    <location>
        <begin position="210"/>
        <end position="261"/>
    </location>
</feature>
<proteinExistence type="predicted"/>
<feature type="compositionally biased region" description="Basic and acidic residues" evidence="1">
    <location>
        <begin position="914"/>
        <end position="933"/>
    </location>
</feature>
<dbReference type="STRING" id="93625.A0A409WZD4"/>
<feature type="compositionally biased region" description="Low complexity" evidence="1">
    <location>
        <begin position="519"/>
        <end position="533"/>
    </location>
</feature>
<feature type="compositionally biased region" description="Polar residues" evidence="1">
    <location>
        <begin position="334"/>
        <end position="349"/>
    </location>
</feature>
<feature type="compositionally biased region" description="Basic and acidic residues" evidence="1">
    <location>
        <begin position="567"/>
        <end position="578"/>
    </location>
</feature>
<dbReference type="AlphaFoldDB" id="A0A409WZD4"/>
<keyword evidence="3" id="KW-1185">Reference proteome</keyword>
<feature type="region of interest" description="Disordered" evidence="1">
    <location>
        <begin position="1166"/>
        <end position="1207"/>
    </location>
</feature>
<feature type="region of interest" description="Disordered" evidence="1">
    <location>
        <begin position="1246"/>
        <end position="1265"/>
    </location>
</feature>
<feature type="region of interest" description="Disordered" evidence="1">
    <location>
        <begin position="1"/>
        <end position="123"/>
    </location>
</feature>
<feature type="region of interest" description="Disordered" evidence="1">
    <location>
        <begin position="848"/>
        <end position="933"/>
    </location>
</feature>
<dbReference type="Proteomes" id="UP000283269">
    <property type="component" value="Unassembled WGS sequence"/>
</dbReference>
<protein>
    <submittedName>
        <fullName evidence="2">Uncharacterized protein</fullName>
    </submittedName>
</protein>
<feature type="compositionally biased region" description="Low complexity" evidence="1">
    <location>
        <begin position="852"/>
        <end position="862"/>
    </location>
</feature>
<feature type="compositionally biased region" description="Polar residues" evidence="1">
    <location>
        <begin position="222"/>
        <end position="237"/>
    </location>
</feature>
<feature type="compositionally biased region" description="Polar residues" evidence="1">
    <location>
        <begin position="811"/>
        <end position="821"/>
    </location>
</feature>
<feature type="compositionally biased region" description="Basic and acidic residues" evidence="1">
    <location>
        <begin position="770"/>
        <end position="795"/>
    </location>
</feature>
<dbReference type="InParanoid" id="A0A409WZD4"/>
<name>A0A409WZD4_PSICY</name>
<feature type="compositionally biased region" description="Low complexity" evidence="1">
    <location>
        <begin position="87"/>
        <end position="100"/>
    </location>
</feature>
<feature type="compositionally biased region" description="Low complexity" evidence="1">
    <location>
        <begin position="444"/>
        <end position="468"/>
    </location>
</feature>
<feature type="region of interest" description="Disordered" evidence="1">
    <location>
        <begin position="636"/>
        <end position="683"/>
    </location>
</feature>
<feature type="region of interest" description="Disordered" evidence="1">
    <location>
        <begin position="1080"/>
        <end position="1117"/>
    </location>
</feature>
<feature type="compositionally biased region" description="Polar residues" evidence="1">
    <location>
        <begin position="51"/>
        <end position="63"/>
    </location>
</feature>
<feature type="compositionally biased region" description="Low complexity" evidence="1">
    <location>
        <begin position="371"/>
        <end position="419"/>
    </location>
</feature>
<evidence type="ECO:0000256" key="1">
    <source>
        <dbReference type="SAM" id="MobiDB-lite"/>
    </source>
</evidence>
<feature type="compositionally biased region" description="Polar residues" evidence="1">
    <location>
        <begin position="1"/>
        <end position="15"/>
    </location>
</feature>
<comment type="caution">
    <text evidence="2">The sequence shown here is derived from an EMBL/GenBank/DDBJ whole genome shotgun (WGS) entry which is preliminary data.</text>
</comment>
<feature type="compositionally biased region" description="Polar residues" evidence="1">
    <location>
        <begin position="1034"/>
        <end position="1044"/>
    </location>
</feature>
<feature type="compositionally biased region" description="Basic and acidic residues" evidence="1">
    <location>
        <begin position="590"/>
        <end position="608"/>
    </location>
</feature>
<dbReference type="OrthoDB" id="3216045at2759"/>
<dbReference type="EMBL" id="NHYD01002955">
    <property type="protein sequence ID" value="PPQ83888.1"/>
    <property type="molecule type" value="Genomic_DNA"/>
</dbReference>
<reference evidence="2 3" key="1">
    <citation type="journal article" date="2018" name="Evol. Lett.">
        <title>Horizontal gene cluster transfer increased hallucinogenic mushroom diversity.</title>
        <authorList>
            <person name="Reynolds H.T."/>
            <person name="Vijayakumar V."/>
            <person name="Gluck-Thaler E."/>
            <person name="Korotkin H.B."/>
            <person name="Matheny P.B."/>
            <person name="Slot J.C."/>
        </authorList>
    </citation>
    <scope>NUCLEOTIDE SEQUENCE [LARGE SCALE GENOMIC DNA]</scope>
    <source>
        <strain evidence="2 3">2631</strain>
    </source>
</reference>
<feature type="region of interest" description="Disordered" evidence="1">
    <location>
        <begin position="334"/>
        <end position="617"/>
    </location>
</feature>
<feature type="compositionally biased region" description="Low complexity" evidence="1">
    <location>
        <begin position="22"/>
        <end position="40"/>
    </location>
</feature>
<evidence type="ECO:0000313" key="2">
    <source>
        <dbReference type="EMBL" id="PPQ83888.1"/>
    </source>
</evidence>
<feature type="compositionally biased region" description="Basic and acidic residues" evidence="1">
    <location>
        <begin position="636"/>
        <end position="650"/>
    </location>
</feature>
<accession>A0A409WZD4</accession>
<feature type="compositionally biased region" description="Low complexity" evidence="1">
    <location>
        <begin position="1015"/>
        <end position="1025"/>
    </location>
</feature>
<feature type="region of interest" description="Disordered" evidence="1">
    <location>
        <begin position="767"/>
        <end position="821"/>
    </location>
</feature>
<feature type="compositionally biased region" description="Polar residues" evidence="1">
    <location>
        <begin position="490"/>
        <end position="509"/>
    </location>
</feature>
<evidence type="ECO:0000313" key="3">
    <source>
        <dbReference type="Proteomes" id="UP000283269"/>
    </source>
</evidence>
<organism evidence="2 3">
    <name type="scientific">Psilocybe cyanescens</name>
    <dbReference type="NCBI Taxonomy" id="93625"/>
    <lineage>
        <taxon>Eukaryota</taxon>
        <taxon>Fungi</taxon>
        <taxon>Dikarya</taxon>
        <taxon>Basidiomycota</taxon>
        <taxon>Agaricomycotina</taxon>
        <taxon>Agaricomycetes</taxon>
        <taxon>Agaricomycetidae</taxon>
        <taxon>Agaricales</taxon>
        <taxon>Agaricineae</taxon>
        <taxon>Strophariaceae</taxon>
        <taxon>Psilocybe</taxon>
    </lineage>
</organism>
<gene>
    <name evidence="2" type="ORF">CVT25_000632</name>
</gene>